<reference evidence="3 5" key="1">
    <citation type="submission" date="2016-08" db="EMBL/GenBank/DDBJ databases">
        <title>Characterization of Isolates of Eisenbergiella tayi Derived from Blood Cultures, Using Whole Genome Sequencing.</title>
        <authorList>
            <person name="Bernier A.-M."/>
            <person name="Burdz T."/>
            <person name="Wiebe D."/>
            <person name="Bernard K."/>
        </authorList>
    </citation>
    <scope>NUCLEOTIDE SEQUENCE [LARGE SCALE GENOMIC DNA]</scope>
    <source>
        <strain evidence="3 5">NML120146</strain>
    </source>
</reference>
<proteinExistence type="predicted"/>
<comment type="caution">
    <text evidence="2">The sequence shown here is derived from an EMBL/GenBank/DDBJ whole genome shotgun (WGS) entry which is preliminary data.</text>
</comment>
<sequence>MKGAADMNPELFYEYYLFTSARQAEHSRRNTEIRDMNFKKRKHHYLPVSLLCFLAILKNLPFFL</sequence>
<protein>
    <submittedName>
        <fullName evidence="2">Uncharacterized protein</fullName>
    </submittedName>
</protein>
<keyword evidence="1" id="KW-1133">Transmembrane helix</keyword>
<keyword evidence="1" id="KW-0812">Transmembrane</keyword>
<reference evidence="2 4" key="2">
    <citation type="submission" date="2016-08" db="EMBL/GenBank/DDBJ databases">
        <authorList>
            <person name="Seilhamer J.J."/>
        </authorList>
    </citation>
    <scope>NUCLEOTIDE SEQUENCE [LARGE SCALE GENOMIC DNA]</scope>
    <source>
        <strain evidence="2 4">NML150140-1</strain>
    </source>
</reference>
<evidence type="ECO:0000313" key="2">
    <source>
        <dbReference type="EMBL" id="ODR46674.1"/>
    </source>
</evidence>
<evidence type="ECO:0000313" key="3">
    <source>
        <dbReference type="EMBL" id="ODR56898.1"/>
    </source>
</evidence>
<evidence type="ECO:0000313" key="4">
    <source>
        <dbReference type="Proteomes" id="UP000094271"/>
    </source>
</evidence>
<feature type="transmembrane region" description="Helical" evidence="1">
    <location>
        <begin position="44"/>
        <end position="63"/>
    </location>
</feature>
<dbReference type="Proteomes" id="UP000094271">
    <property type="component" value="Unassembled WGS sequence"/>
</dbReference>
<keyword evidence="5" id="KW-1185">Reference proteome</keyword>
<evidence type="ECO:0000256" key="1">
    <source>
        <dbReference type="SAM" id="Phobius"/>
    </source>
</evidence>
<dbReference type="EMBL" id="MEHD01000022">
    <property type="protein sequence ID" value="ODR56898.1"/>
    <property type="molecule type" value="Genomic_DNA"/>
</dbReference>
<evidence type="ECO:0000313" key="5">
    <source>
        <dbReference type="Proteomes" id="UP000094869"/>
    </source>
</evidence>
<keyword evidence="1" id="KW-0472">Membrane</keyword>
<organism evidence="2 4">
    <name type="scientific">Eisenbergiella tayi</name>
    <dbReference type="NCBI Taxonomy" id="1432052"/>
    <lineage>
        <taxon>Bacteria</taxon>
        <taxon>Bacillati</taxon>
        <taxon>Bacillota</taxon>
        <taxon>Clostridia</taxon>
        <taxon>Lachnospirales</taxon>
        <taxon>Lachnospiraceae</taxon>
        <taxon>Eisenbergiella</taxon>
    </lineage>
</organism>
<accession>A0A1E3UDF7</accession>
<dbReference type="AlphaFoldDB" id="A0A1E3UDF7"/>
<dbReference type="Proteomes" id="UP000094869">
    <property type="component" value="Unassembled WGS sequence"/>
</dbReference>
<gene>
    <name evidence="2" type="ORF">BEI59_24610</name>
    <name evidence="3" type="ORF">BEI63_11990</name>
</gene>
<dbReference type="EMBL" id="MEHA01000023">
    <property type="protein sequence ID" value="ODR46674.1"/>
    <property type="molecule type" value="Genomic_DNA"/>
</dbReference>
<name>A0A1E3UDF7_9FIRM</name>